<dbReference type="Proteomes" id="UP001556692">
    <property type="component" value="Unassembled WGS sequence"/>
</dbReference>
<accession>A0ABV3SKS0</accession>
<comment type="caution">
    <text evidence="1">The sequence shown here is derived from an EMBL/GenBank/DDBJ whole genome shotgun (WGS) entry which is preliminary data.</text>
</comment>
<protein>
    <submittedName>
        <fullName evidence="1">Uncharacterized protein</fullName>
    </submittedName>
</protein>
<dbReference type="RefSeq" id="WP_367955251.1">
    <property type="nucleotide sequence ID" value="NZ_JBDPGJ010000004.1"/>
</dbReference>
<proteinExistence type="predicted"/>
<keyword evidence="2" id="KW-1185">Reference proteome</keyword>
<sequence>MYQPAKLREQFGDVQGTERIARGAALLPGAPAEAPAVGGRFCVGWVWCLADTTFQFLRMIAWLLPLETIDDDGDNLLDALPLAQPGADDGAVAVEADTALLFSPPSSSAPSRWIESKAAGSGASVVIAPTGGRTGTLRSRADIGAQRCRKGDRRVRVLSAVWIEDRSPE</sequence>
<organism evidence="1 2">
    <name type="scientific">Aquibium pacificus</name>
    <dbReference type="NCBI Taxonomy" id="3153579"/>
    <lineage>
        <taxon>Bacteria</taxon>
        <taxon>Pseudomonadati</taxon>
        <taxon>Pseudomonadota</taxon>
        <taxon>Alphaproteobacteria</taxon>
        <taxon>Hyphomicrobiales</taxon>
        <taxon>Phyllobacteriaceae</taxon>
        <taxon>Aquibium</taxon>
    </lineage>
</organism>
<reference evidence="1 2" key="1">
    <citation type="submission" date="2024-05" db="EMBL/GenBank/DDBJ databases">
        <authorList>
            <person name="Jiang F."/>
        </authorList>
    </citation>
    <scope>NUCLEOTIDE SEQUENCE [LARGE SCALE GENOMIC DNA]</scope>
    <source>
        <strain evidence="1 2">LZ166</strain>
    </source>
</reference>
<evidence type="ECO:0000313" key="1">
    <source>
        <dbReference type="EMBL" id="MEX0407368.1"/>
    </source>
</evidence>
<evidence type="ECO:0000313" key="2">
    <source>
        <dbReference type="Proteomes" id="UP001556692"/>
    </source>
</evidence>
<dbReference type="EMBL" id="JBDPGJ010000004">
    <property type="protein sequence ID" value="MEX0407368.1"/>
    <property type="molecule type" value="Genomic_DNA"/>
</dbReference>
<gene>
    <name evidence="1" type="ORF">ABGN05_17045</name>
</gene>
<name>A0ABV3SKS0_9HYPH</name>